<organism evidence="2 3">
    <name type="scientific">Nocardia ignorata</name>
    <dbReference type="NCBI Taxonomy" id="145285"/>
    <lineage>
        <taxon>Bacteria</taxon>
        <taxon>Bacillati</taxon>
        <taxon>Actinomycetota</taxon>
        <taxon>Actinomycetes</taxon>
        <taxon>Mycobacteriales</taxon>
        <taxon>Nocardiaceae</taxon>
        <taxon>Nocardia</taxon>
    </lineage>
</organism>
<sequence>MMAAMTEETGPQLVVLRGNSGSGKSTVARLVQERVGKGRCAVVGQDVVRRIILREHDASGAFNVTLIETIAMACLERDLTFVVESILHADRYAAMLKRLRHHASRAHFYAWDLSFEETARRHQMRPQAAEFDLDSMRSWFHGWNPLPFVDETRFDATCSTSSAVGRICSDLGPEGRTTRTDDSRSGSINRIDGISPPAHTPAPAIIEGQ</sequence>
<accession>A0A4R6P2S6</accession>
<keyword evidence="3" id="KW-1185">Reference proteome</keyword>
<evidence type="ECO:0000313" key="2">
    <source>
        <dbReference type="EMBL" id="TDP31565.1"/>
    </source>
</evidence>
<dbReference type="Pfam" id="PF13671">
    <property type="entry name" value="AAA_33"/>
    <property type="match status" value="1"/>
</dbReference>
<protein>
    <submittedName>
        <fullName evidence="2">Zeta toxin</fullName>
    </submittedName>
</protein>
<feature type="region of interest" description="Disordered" evidence="1">
    <location>
        <begin position="169"/>
        <end position="209"/>
    </location>
</feature>
<proteinExistence type="predicted"/>
<comment type="caution">
    <text evidence="2">The sequence shown here is derived from an EMBL/GenBank/DDBJ whole genome shotgun (WGS) entry which is preliminary data.</text>
</comment>
<dbReference type="Gene3D" id="3.40.50.300">
    <property type="entry name" value="P-loop containing nucleotide triphosphate hydrolases"/>
    <property type="match status" value="1"/>
</dbReference>
<gene>
    <name evidence="2" type="ORF">DFR75_108170</name>
</gene>
<name>A0A4R6P2S6_NOCIG</name>
<dbReference type="EMBL" id="SNXK01000008">
    <property type="protein sequence ID" value="TDP31565.1"/>
    <property type="molecule type" value="Genomic_DNA"/>
</dbReference>
<evidence type="ECO:0000256" key="1">
    <source>
        <dbReference type="SAM" id="MobiDB-lite"/>
    </source>
</evidence>
<dbReference type="SUPFAM" id="SSF52540">
    <property type="entry name" value="P-loop containing nucleoside triphosphate hydrolases"/>
    <property type="match status" value="1"/>
</dbReference>
<dbReference type="AlphaFoldDB" id="A0A4R6P2S6"/>
<reference evidence="2 3" key="1">
    <citation type="submission" date="2019-03" db="EMBL/GenBank/DDBJ databases">
        <title>Genomic Encyclopedia of Type Strains, Phase IV (KMG-IV): sequencing the most valuable type-strain genomes for metagenomic binning, comparative biology and taxonomic classification.</title>
        <authorList>
            <person name="Goeker M."/>
        </authorList>
    </citation>
    <scope>NUCLEOTIDE SEQUENCE [LARGE SCALE GENOMIC DNA]</scope>
    <source>
        <strain evidence="2 3">DSM 44496</strain>
    </source>
</reference>
<evidence type="ECO:0000313" key="3">
    <source>
        <dbReference type="Proteomes" id="UP000295087"/>
    </source>
</evidence>
<dbReference type="InterPro" id="IPR027417">
    <property type="entry name" value="P-loop_NTPase"/>
</dbReference>
<dbReference type="Proteomes" id="UP000295087">
    <property type="component" value="Unassembled WGS sequence"/>
</dbReference>